<keyword evidence="1" id="KW-0813">Transport</keyword>
<evidence type="ECO:0000256" key="2">
    <source>
        <dbReference type="ARBA" id="ARBA00022741"/>
    </source>
</evidence>
<gene>
    <name evidence="5" type="ORF">KSF_075340</name>
</gene>
<dbReference type="PANTHER" id="PTHR42711:SF1">
    <property type="entry name" value="ABC-TRANSPORT PROTEIN, ATP-BINDING COMPONENT"/>
    <property type="match status" value="1"/>
</dbReference>
<dbReference type="EMBL" id="BNJK01000001">
    <property type="protein sequence ID" value="GHO97486.1"/>
    <property type="molecule type" value="Genomic_DNA"/>
</dbReference>
<evidence type="ECO:0000313" key="5">
    <source>
        <dbReference type="EMBL" id="GHO97486.1"/>
    </source>
</evidence>
<evidence type="ECO:0000256" key="1">
    <source>
        <dbReference type="ARBA" id="ARBA00022448"/>
    </source>
</evidence>
<dbReference type="Gene3D" id="3.40.50.300">
    <property type="entry name" value="P-loop containing nucleotide triphosphate hydrolases"/>
    <property type="match status" value="1"/>
</dbReference>
<evidence type="ECO:0000313" key="6">
    <source>
        <dbReference type="Proteomes" id="UP000597444"/>
    </source>
</evidence>
<dbReference type="AlphaFoldDB" id="A0A8J3IWS7"/>
<comment type="caution">
    <text evidence="5">The sequence shown here is derived from an EMBL/GenBank/DDBJ whole genome shotgun (WGS) entry which is preliminary data.</text>
</comment>
<feature type="domain" description="ABC transporter" evidence="4">
    <location>
        <begin position="6"/>
        <end position="259"/>
    </location>
</feature>
<keyword evidence="3 5" id="KW-0067">ATP-binding</keyword>
<dbReference type="RefSeq" id="WP_220208037.1">
    <property type="nucleotide sequence ID" value="NZ_BNJK01000001.1"/>
</dbReference>
<dbReference type="GO" id="GO:0016887">
    <property type="term" value="F:ATP hydrolysis activity"/>
    <property type="evidence" value="ECO:0007669"/>
    <property type="project" value="InterPro"/>
</dbReference>
<dbReference type="InterPro" id="IPR027417">
    <property type="entry name" value="P-loop_NTPase"/>
</dbReference>
<dbReference type="PANTHER" id="PTHR42711">
    <property type="entry name" value="ABC TRANSPORTER ATP-BINDING PROTEIN"/>
    <property type="match status" value="1"/>
</dbReference>
<dbReference type="SMART" id="SM00382">
    <property type="entry name" value="AAA"/>
    <property type="match status" value="1"/>
</dbReference>
<dbReference type="InterPro" id="IPR003593">
    <property type="entry name" value="AAA+_ATPase"/>
</dbReference>
<proteinExistence type="predicted"/>
<evidence type="ECO:0000259" key="4">
    <source>
        <dbReference type="PROSITE" id="PS50893"/>
    </source>
</evidence>
<keyword evidence="6" id="KW-1185">Reference proteome</keyword>
<keyword evidence="2" id="KW-0547">Nucleotide-binding</keyword>
<dbReference type="PROSITE" id="PS50893">
    <property type="entry name" value="ABC_TRANSPORTER_2"/>
    <property type="match status" value="1"/>
</dbReference>
<dbReference type="Pfam" id="PF00005">
    <property type="entry name" value="ABC_tran"/>
    <property type="match status" value="1"/>
</dbReference>
<reference evidence="5" key="1">
    <citation type="submission" date="2020-10" db="EMBL/GenBank/DDBJ databases">
        <title>Taxonomic study of unclassified bacteria belonging to the class Ktedonobacteria.</title>
        <authorList>
            <person name="Yabe S."/>
            <person name="Wang C.M."/>
            <person name="Zheng Y."/>
            <person name="Sakai Y."/>
            <person name="Cavaletti L."/>
            <person name="Monciardini P."/>
            <person name="Donadio S."/>
        </authorList>
    </citation>
    <scope>NUCLEOTIDE SEQUENCE</scope>
    <source>
        <strain evidence="5">ID150040</strain>
    </source>
</reference>
<name>A0A8J3IWS7_9CHLR</name>
<dbReference type="InterPro" id="IPR003439">
    <property type="entry name" value="ABC_transporter-like_ATP-bd"/>
</dbReference>
<accession>A0A8J3IWS7</accession>
<dbReference type="GO" id="GO:0005524">
    <property type="term" value="F:ATP binding"/>
    <property type="evidence" value="ECO:0007669"/>
    <property type="project" value="UniProtKB-KW"/>
</dbReference>
<evidence type="ECO:0000256" key="3">
    <source>
        <dbReference type="ARBA" id="ARBA00022840"/>
    </source>
</evidence>
<sequence length="327" mass="38059">MEKHIIRVEHLSRDYKTFKRFPGARGLLHSFFSKEYDIRHAVDDVSFSIKRGELVGYIGPNGAGKSTTFKMLTGVLVPTSGSIKVDELNPFRYRQQLARRTGIVFGQRSQLWWDLPLRDSMEILRAIYQIPKEIYKRNIAEYMQILEIDKLLNIPVRQLSLGQRMRGELIAAFLHNPTIAFLDEPLLGLDIIAKECVRQFISESNRKLGTTIILSSNDMVDVERLCQRILIIDGGKLLYDGTIEEIKRRFAPHRRLTVHMAEGYSDIWASEAKIEQQEATRITFRFERTVNPQQIIIDLSKRYVINDLIIEEPPLEEVIRELYERKN</sequence>
<dbReference type="SUPFAM" id="SSF52540">
    <property type="entry name" value="P-loop containing nucleoside triphosphate hydrolases"/>
    <property type="match status" value="1"/>
</dbReference>
<dbReference type="Proteomes" id="UP000597444">
    <property type="component" value="Unassembled WGS sequence"/>
</dbReference>
<protein>
    <submittedName>
        <fullName evidence="5">ABC transporter ATP-binding protein</fullName>
    </submittedName>
</protein>
<organism evidence="5 6">
    <name type="scientific">Reticulibacter mediterranei</name>
    <dbReference type="NCBI Taxonomy" id="2778369"/>
    <lineage>
        <taxon>Bacteria</taxon>
        <taxon>Bacillati</taxon>
        <taxon>Chloroflexota</taxon>
        <taxon>Ktedonobacteria</taxon>
        <taxon>Ktedonobacterales</taxon>
        <taxon>Reticulibacteraceae</taxon>
        <taxon>Reticulibacter</taxon>
    </lineage>
</organism>
<dbReference type="InterPro" id="IPR050763">
    <property type="entry name" value="ABC_transporter_ATP-binding"/>
</dbReference>